<evidence type="ECO:0000313" key="4">
    <source>
        <dbReference type="EMBL" id="NCD68223.1"/>
    </source>
</evidence>
<protein>
    <submittedName>
        <fullName evidence="4">Peptidoglycan DD-metalloendopeptidase family protein</fullName>
    </submittedName>
</protein>
<proteinExistence type="predicted"/>
<keyword evidence="5" id="KW-1185">Reference proteome</keyword>
<keyword evidence="2" id="KW-0175">Coiled coil</keyword>
<dbReference type="EMBL" id="WWEO01000036">
    <property type="protein sequence ID" value="NCD68223.1"/>
    <property type="molecule type" value="Genomic_DNA"/>
</dbReference>
<dbReference type="Gene3D" id="2.70.70.10">
    <property type="entry name" value="Glucose Permease (Domain IIA)"/>
    <property type="match status" value="1"/>
</dbReference>
<gene>
    <name evidence="4" type="ORF">GSY63_02500</name>
</gene>
<comment type="caution">
    <text evidence="4">The sequence shown here is derived from an EMBL/GenBank/DDBJ whole genome shotgun (WGS) entry which is preliminary data.</text>
</comment>
<keyword evidence="1" id="KW-0732">Signal</keyword>
<dbReference type="SUPFAM" id="SSF51261">
    <property type="entry name" value="Duplicated hybrid motif"/>
    <property type="match status" value="1"/>
</dbReference>
<reference evidence="4" key="1">
    <citation type="submission" date="2020-01" db="EMBL/GenBank/DDBJ databases">
        <authorList>
            <person name="Seo Y.L."/>
        </authorList>
    </citation>
    <scope>NUCLEOTIDE SEQUENCE</scope>
    <source>
        <strain evidence="4">R11</strain>
    </source>
</reference>
<dbReference type="Proteomes" id="UP000638732">
    <property type="component" value="Unassembled WGS sequence"/>
</dbReference>
<feature type="domain" description="M23ase beta-sheet core" evidence="3">
    <location>
        <begin position="195"/>
        <end position="289"/>
    </location>
</feature>
<dbReference type="AlphaFoldDB" id="A0A965ZBZ8"/>
<evidence type="ECO:0000256" key="1">
    <source>
        <dbReference type="ARBA" id="ARBA00022729"/>
    </source>
</evidence>
<dbReference type="CDD" id="cd12797">
    <property type="entry name" value="M23_peptidase"/>
    <property type="match status" value="1"/>
</dbReference>
<evidence type="ECO:0000256" key="2">
    <source>
        <dbReference type="SAM" id="Coils"/>
    </source>
</evidence>
<dbReference type="Pfam" id="PF01551">
    <property type="entry name" value="Peptidase_M23"/>
    <property type="match status" value="1"/>
</dbReference>
<evidence type="ECO:0000313" key="5">
    <source>
        <dbReference type="Proteomes" id="UP000638732"/>
    </source>
</evidence>
<dbReference type="InterPro" id="IPR016047">
    <property type="entry name" value="M23ase_b-sheet_dom"/>
</dbReference>
<accession>A0A965ZBZ8</accession>
<organism evidence="4 5">
    <name type="scientific">Mucilaginibacter agri</name>
    <dbReference type="NCBI Taxonomy" id="2695265"/>
    <lineage>
        <taxon>Bacteria</taxon>
        <taxon>Pseudomonadati</taxon>
        <taxon>Bacteroidota</taxon>
        <taxon>Sphingobacteriia</taxon>
        <taxon>Sphingobacteriales</taxon>
        <taxon>Sphingobacteriaceae</taxon>
        <taxon>Mucilaginibacter</taxon>
    </lineage>
</organism>
<dbReference type="InterPro" id="IPR011055">
    <property type="entry name" value="Dup_hybrid_motif"/>
</dbReference>
<dbReference type="PANTHER" id="PTHR21666">
    <property type="entry name" value="PEPTIDASE-RELATED"/>
    <property type="match status" value="1"/>
</dbReference>
<dbReference type="PANTHER" id="PTHR21666:SF289">
    <property type="entry name" value="L-ALA--D-GLU ENDOPEPTIDASE"/>
    <property type="match status" value="1"/>
</dbReference>
<reference evidence="4" key="2">
    <citation type="submission" date="2020-10" db="EMBL/GenBank/DDBJ databases">
        <title>Mucilaginibacter sp. nov., isolated from soil.</title>
        <authorList>
            <person name="Jeon C.O."/>
        </authorList>
    </citation>
    <scope>NUCLEOTIDE SEQUENCE</scope>
    <source>
        <strain evidence="4">R11</strain>
    </source>
</reference>
<sequence>MNLKQTDLGVDEVLVESEFQPRVLQVKAKHFNRLRITAISAVFLAAILTYTVKQLHDSSEQKSLENARLMSQLSALRNEVDESSTKLDAITASSDSSNNKALNYIDGIQTKLKKINEYLGKRGLKAVSFKGISAGSGTDKKISNLQLYAKYNSYLERLVTNVAMVPMGYPRISSFTSFFGYRGNPFDFGGGRNEFHPGLDFKGKVGDPVKCTASGKVIFTGKAGGYGNCVRIRHINNVETWYGHLSRINVHEGQSVTVGDVIGKVGSTGRSTGPHLHYEVRRNGKPVNPVQYLTLNQ</sequence>
<dbReference type="GO" id="GO:0004222">
    <property type="term" value="F:metalloendopeptidase activity"/>
    <property type="evidence" value="ECO:0007669"/>
    <property type="project" value="TreeGrafter"/>
</dbReference>
<dbReference type="RefSeq" id="WP_166584245.1">
    <property type="nucleotide sequence ID" value="NZ_WWEO01000036.1"/>
</dbReference>
<feature type="coiled-coil region" evidence="2">
    <location>
        <begin position="59"/>
        <end position="86"/>
    </location>
</feature>
<dbReference type="InterPro" id="IPR050570">
    <property type="entry name" value="Cell_wall_metabolism_enzyme"/>
</dbReference>
<evidence type="ECO:0000259" key="3">
    <source>
        <dbReference type="Pfam" id="PF01551"/>
    </source>
</evidence>
<name>A0A965ZBZ8_9SPHI</name>